<keyword evidence="2" id="KW-1133">Transmembrane helix</keyword>
<feature type="region of interest" description="Disordered" evidence="1">
    <location>
        <begin position="1"/>
        <end position="97"/>
    </location>
</feature>
<accession>A0A9P6CSZ5</accession>
<feature type="compositionally biased region" description="Polar residues" evidence="1">
    <location>
        <begin position="525"/>
        <end position="542"/>
    </location>
</feature>
<feature type="compositionally biased region" description="Basic residues" evidence="1">
    <location>
        <begin position="417"/>
        <end position="432"/>
    </location>
</feature>
<feature type="compositionally biased region" description="Low complexity" evidence="1">
    <location>
        <begin position="568"/>
        <end position="577"/>
    </location>
</feature>
<feature type="compositionally biased region" description="Low complexity" evidence="1">
    <location>
        <begin position="1"/>
        <end position="23"/>
    </location>
</feature>
<sequence>MPVRPPSSARPSTSASEPRPTTSGGAFARYPHSLDEEEFDDDDDESEDDDVFAFLPPTTAEQQSEQAHADAVDAAARGAAAHHHQQDGGIQNGQGTSPYAAGGAGTAAAAAAALQAQYYSQQQQQLPPHLQQHPFSPFSHSPFANAPPADPGSTSTLEIVRGTTTTSELSSVEDFDPWVRPGTSYGASHQAGPSNLQLMANNPYSPAAAAGGSEADDHAYATTTIPAAVNPVSLPANDKPDQYPAYVRPGTALHPPQSPPSPSTDSHPSTGAGMSNAGHRGDMYKLRRLTSTISVGAANAAPGGVAVEGGRRMVQSDDDDEEEEYEVVGADAEEQMRRKEVRVNLPGTQPKRSQSRSSHARHAAAAANPPSTKADENDDDDDATSDTAGSEKDRARAAMDGHASATADSDAPDGHVKKSGKRRKRSGKHRSKSSTSTAGAYAGDAVAAEAGVDVAISTLGYKGAISSGVQVHSRTHGERRRNPNAQPYYGYAALANANGYDYGTRGSTRPTTRGTTTPSHRPGTAHTTNTGITRQPSTSGSFVASGKRRLGKGDEIEDEYDDGEDGDSMSMSGMSGSIRDDDSREGSIKWVVCSFSFFSPFSSVPLSFSSCYFRFFFLFVSVLFAFFRFSSAAFQGPRISDRPTTICAGKSLT</sequence>
<feature type="compositionally biased region" description="Low complexity" evidence="1">
    <location>
        <begin position="122"/>
        <end position="133"/>
    </location>
</feature>
<evidence type="ECO:0000256" key="2">
    <source>
        <dbReference type="SAM" id="Phobius"/>
    </source>
</evidence>
<protein>
    <submittedName>
        <fullName evidence="3">Uncharacterized protein</fullName>
    </submittedName>
</protein>
<keyword evidence="4" id="KW-1185">Reference proteome</keyword>
<evidence type="ECO:0000256" key="1">
    <source>
        <dbReference type="SAM" id="MobiDB-lite"/>
    </source>
</evidence>
<comment type="caution">
    <text evidence="3">The sequence shown here is derived from an EMBL/GenBank/DDBJ whole genome shotgun (WGS) entry which is preliminary data.</text>
</comment>
<evidence type="ECO:0000313" key="3">
    <source>
        <dbReference type="EMBL" id="KAF9477892.1"/>
    </source>
</evidence>
<feature type="compositionally biased region" description="Acidic residues" evidence="1">
    <location>
        <begin position="316"/>
        <end position="326"/>
    </location>
</feature>
<gene>
    <name evidence="3" type="ORF">BDN70DRAFT_79849</name>
</gene>
<feature type="compositionally biased region" description="Acidic residues" evidence="1">
    <location>
        <begin position="35"/>
        <end position="51"/>
    </location>
</feature>
<feature type="region of interest" description="Disordered" evidence="1">
    <location>
        <begin position="301"/>
        <end position="438"/>
    </location>
</feature>
<keyword evidence="2" id="KW-0472">Membrane</keyword>
<feature type="compositionally biased region" description="Acidic residues" evidence="1">
    <location>
        <begin position="555"/>
        <end position="567"/>
    </location>
</feature>
<proteinExistence type="predicted"/>
<feature type="compositionally biased region" description="Basic and acidic residues" evidence="1">
    <location>
        <begin position="389"/>
        <end position="399"/>
    </location>
</feature>
<feature type="region of interest" description="Disordered" evidence="1">
    <location>
        <begin position="122"/>
        <end position="156"/>
    </location>
</feature>
<feature type="transmembrane region" description="Helical" evidence="2">
    <location>
        <begin position="612"/>
        <end position="629"/>
    </location>
</feature>
<organism evidence="3 4">
    <name type="scientific">Pholiota conissans</name>
    <dbReference type="NCBI Taxonomy" id="109636"/>
    <lineage>
        <taxon>Eukaryota</taxon>
        <taxon>Fungi</taxon>
        <taxon>Dikarya</taxon>
        <taxon>Basidiomycota</taxon>
        <taxon>Agaricomycotina</taxon>
        <taxon>Agaricomycetes</taxon>
        <taxon>Agaricomycetidae</taxon>
        <taxon>Agaricales</taxon>
        <taxon>Agaricineae</taxon>
        <taxon>Strophariaceae</taxon>
        <taxon>Pholiota</taxon>
    </lineage>
</organism>
<dbReference type="EMBL" id="MU155248">
    <property type="protein sequence ID" value="KAF9477892.1"/>
    <property type="molecule type" value="Genomic_DNA"/>
</dbReference>
<name>A0A9P6CSZ5_9AGAR</name>
<keyword evidence="2" id="KW-0812">Transmembrane</keyword>
<dbReference type="AlphaFoldDB" id="A0A9P6CSZ5"/>
<dbReference type="Proteomes" id="UP000807469">
    <property type="component" value="Unassembled WGS sequence"/>
</dbReference>
<reference evidence="3" key="1">
    <citation type="submission" date="2020-11" db="EMBL/GenBank/DDBJ databases">
        <authorList>
            <consortium name="DOE Joint Genome Institute"/>
            <person name="Ahrendt S."/>
            <person name="Riley R."/>
            <person name="Andreopoulos W."/>
            <person name="Labutti K."/>
            <person name="Pangilinan J."/>
            <person name="Ruiz-Duenas F.J."/>
            <person name="Barrasa J.M."/>
            <person name="Sanchez-Garcia M."/>
            <person name="Camarero S."/>
            <person name="Miyauchi S."/>
            <person name="Serrano A."/>
            <person name="Linde D."/>
            <person name="Babiker R."/>
            <person name="Drula E."/>
            <person name="Ayuso-Fernandez I."/>
            <person name="Pacheco R."/>
            <person name="Padilla G."/>
            <person name="Ferreira P."/>
            <person name="Barriuso J."/>
            <person name="Kellner H."/>
            <person name="Castanera R."/>
            <person name="Alfaro M."/>
            <person name="Ramirez L."/>
            <person name="Pisabarro A.G."/>
            <person name="Kuo A."/>
            <person name="Tritt A."/>
            <person name="Lipzen A."/>
            <person name="He G."/>
            <person name="Yan M."/>
            <person name="Ng V."/>
            <person name="Cullen D."/>
            <person name="Martin F."/>
            <person name="Rosso M.-N."/>
            <person name="Henrissat B."/>
            <person name="Hibbett D."/>
            <person name="Martinez A.T."/>
            <person name="Grigoriev I.V."/>
        </authorList>
    </citation>
    <scope>NUCLEOTIDE SEQUENCE</scope>
    <source>
        <strain evidence="3">CIRM-BRFM 674</strain>
    </source>
</reference>
<evidence type="ECO:0000313" key="4">
    <source>
        <dbReference type="Proteomes" id="UP000807469"/>
    </source>
</evidence>
<feature type="region of interest" description="Disordered" evidence="1">
    <location>
        <begin position="230"/>
        <end position="279"/>
    </location>
</feature>
<feature type="compositionally biased region" description="Low complexity" evidence="1">
    <location>
        <begin position="503"/>
        <end position="524"/>
    </location>
</feature>
<feature type="region of interest" description="Disordered" evidence="1">
    <location>
        <begin position="503"/>
        <end position="581"/>
    </location>
</feature>